<accession>A0ABW7K632</accession>
<dbReference type="Proteomes" id="UP001609176">
    <property type="component" value="Unassembled WGS sequence"/>
</dbReference>
<proteinExistence type="predicted"/>
<name>A0ABW7K632_9NOCA</name>
<gene>
    <name evidence="2" type="ORF">ACHIPV_19260</name>
    <name evidence="1" type="ORF">ACHIRB_18460</name>
</gene>
<dbReference type="RefSeq" id="WP_395125412.1">
    <property type="nucleotide sequence ID" value="NZ_JBIMSN010000081.1"/>
</dbReference>
<evidence type="ECO:0000313" key="1">
    <source>
        <dbReference type="EMBL" id="MFH5230534.1"/>
    </source>
</evidence>
<sequence>MTVRAAILPSIAAALVSIVLGVQVANGGGDFAPARTADPCVARVVEPIGTGIEALGARLVLLGLDGAACQLRISREALVLQLAQPRERTDAEIDAMRTGLRDAVQRMQTDGTLPPASDLVDEALANADLPGYVKSLLRRLPDSMVNGGLKTDDVLLRAIDDLDLRALLADLTDTDDITRMINDAVSRAVKDSLIARLRDLLPG</sequence>
<keyword evidence="4" id="KW-1185">Reference proteome</keyword>
<reference evidence="3 4" key="1">
    <citation type="submission" date="2024-10" db="EMBL/GenBank/DDBJ databases">
        <authorList>
            <person name="Riesco R."/>
        </authorList>
    </citation>
    <scope>NUCLEOTIDE SEQUENCE [LARGE SCALE GENOMIC DNA]</scope>
    <source>
        <strain evidence="2 3">NCIMB 15448</strain>
        <strain evidence="1 4">NCIMB 15450</strain>
    </source>
</reference>
<dbReference type="Proteomes" id="UP001609219">
    <property type="component" value="Unassembled WGS sequence"/>
</dbReference>
<organism evidence="1 4">
    <name type="scientific">Antrihabitans spumae</name>
    <dbReference type="NCBI Taxonomy" id="3373370"/>
    <lineage>
        <taxon>Bacteria</taxon>
        <taxon>Bacillati</taxon>
        <taxon>Actinomycetota</taxon>
        <taxon>Actinomycetes</taxon>
        <taxon>Mycobacteriales</taxon>
        <taxon>Nocardiaceae</taxon>
        <taxon>Antrihabitans</taxon>
    </lineage>
</organism>
<evidence type="ECO:0000313" key="2">
    <source>
        <dbReference type="EMBL" id="MFH5243997.1"/>
    </source>
</evidence>
<dbReference type="EMBL" id="JBIMSP010000034">
    <property type="protein sequence ID" value="MFH5243997.1"/>
    <property type="molecule type" value="Genomic_DNA"/>
</dbReference>
<dbReference type="EMBL" id="JBIMSN010000081">
    <property type="protein sequence ID" value="MFH5230534.1"/>
    <property type="molecule type" value="Genomic_DNA"/>
</dbReference>
<protein>
    <recommendedName>
        <fullName evidence="5">Secreted protein</fullName>
    </recommendedName>
</protein>
<evidence type="ECO:0000313" key="4">
    <source>
        <dbReference type="Proteomes" id="UP001609219"/>
    </source>
</evidence>
<evidence type="ECO:0008006" key="5">
    <source>
        <dbReference type="Google" id="ProtNLM"/>
    </source>
</evidence>
<evidence type="ECO:0000313" key="3">
    <source>
        <dbReference type="Proteomes" id="UP001609176"/>
    </source>
</evidence>
<comment type="caution">
    <text evidence="1">The sequence shown here is derived from an EMBL/GenBank/DDBJ whole genome shotgun (WGS) entry which is preliminary data.</text>
</comment>